<dbReference type="PANTHER" id="PTHR16295">
    <property type="entry name" value="TRAF-TYPE ZINC FINGER PROTEIN-RELATED"/>
    <property type="match status" value="1"/>
</dbReference>
<keyword evidence="1 4" id="KW-0479">Metal-binding</keyword>
<dbReference type="InterPro" id="IPR051986">
    <property type="entry name" value="Innate_Immune_Apopt_Reg"/>
</dbReference>
<dbReference type="InterPro" id="IPR013083">
    <property type="entry name" value="Znf_RING/FYVE/PHD"/>
</dbReference>
<organism evidence="7 8">
    <name type="scientific">Oreochromis aureus</name>
    <name type="common">Israeli tilapia</name>
    <name type="synonym">Chromis aureus</name>
    <dbReference type="NCBI Taxonomy" id="47969"/>
    <lineage>
        <taxon>Eukaryota</taxon>
        <taxon>Metazoa</taxon>
        <taxon>Chordata</taxon>
        <taxon>Craniata</taxon>
        <taxon>Vertebrata</taxon>
        <taxon>Euteleostomi</taxon>
        <taxon>Actinopterygii</taxon>
        <taxon>Neopterygii</taxon>
        <taxon>Teleostei</taxon>
        <taxon>Neoteleostei</taxon>
        <taxon>Acanthomorphata</taxon>
        <taxon>Ovalentaria</taxon>
        <taxon>Cichlomorphae</taxon>
        <taxon>Cichliformes</taxon>
        <taxon>Cichlidae</taxon>
        <taxon>African cichlids</taxon>
        <taxon>Pseudocrenilabrinae</taxon>
        <taxon>Oreochromini</taxon>
        <taxon>Oreochromis</taxon>
    </lineage>
</organism>
<proteinExistence type="predicted"/>
<dbReference type="GO" id="GO:0005739">
    <property type="term" value="C:mitochondrion"/>
    <property type="evidence" value="ECO:0007669"/>
    <property type="project" value="TreeGrafter"/>
</dbReference>
<reference evidence="7" key="2">
    <citation type="submission" date="2025-08" db="UniProtKB">
        <authorList>
            <consortium name="Ensembl"/>
        </authorList>
    </citation>
    <scope>IDENTIFICATION</scope>
</reference>
<evidence type="ECO:0000313" key="7">
    <source>
        <dbReference type="Ensembl" id="ENSOABP00000075239.1"/>
    </source>
</evidence>
<evidence type="ECO:0000259" key="6">
    <source>
        <dbReference type="PROSITE" id="PS50145"/>
    </source>
</evidence>
<dbReference type="GO" id="GO:0008270">
    <property type="term" value="F:zinc ion binding"/>
    <property type="evidence" value="ECO:0007669"/>
    <property type="project" value="UniProtKB-KW"/>
</dbReference>
<evidence type="ECO:0000256" key="1">
    <source>
        <dbReference type="ARBA" id="ARBA00022723"/>
    </source>
</evidence>
<dbReference type="Ensembl" id="ENSOABT00000066952.1">
    <property type="protein sequence ID" value="ENSOABP00000075239.1"/>
    <property type="gene ID" value="ENSOABG00000017896.2"/>
</dbReference>
<evidence type="ECO:0000256" key="4">
    <source>
        <dbReference type="PROSITE-ProRule" id="PRU00207"/>
    </source>
</evidence>
<evidence type="ECO:0000313" key="8">
    <source>
        <dbReference type="Proteomes" id="UP000472276"/>
    </source>
</evidence>
<dbReference type="Gene3D" id="3.30.40.10">
    <property type="entry name" value="Zinc/RING finger domain, C3HC4 (zinc finger)"/>
    <property type="match status" value="2"/>
</dbReference>
<keyword evidence="3 4" id="KW-0862">Zinc</keyword>
<keyword evidence="2 4" id="KW-0863">Zinc-finger</keyword>
<feature type="domain" description="TRAF-type" evidence="6">
    <location>
        <begin position="25"/>
        <end position="100"/>
    </location>
</feature>
<evidence type="ECO:0000256" key="5">
    <source>
        <dbReference type="SAM" id="MobiDB-lite"/>
    </source>
</evidence>
<dbReference type="Proteomes" id="UP000472276">
    <property type="component" value="Unassembled WGS sequence"/>
</dbReference>
<reference evidence="8" key="1">
    <citation type="submission" date="2020-03" db="EMBL/GenBank/DDBJ databases">
        <title>Evolution of repeat sequences and sex chromosomes of tilapia species revealed by chromosome-level genomes.</title>
        <authorList>
            <person name="Xu L."/>
            <person name="Tao W."/>
            <person name="Wang D."/>
            <person name="Zhou Q."/>
        </authorList>
    </citation>
    <scope>NUCLEOTIDE SEQUENCE [LARGE SCALE GENOMIC DNA]</scope>
    <source>
        <strain evidence="8">Israel</strain>
    </source>
</reference>
<feature type="compositionally biased region" description="Acidic residues" evidence="5">
    <location>
        <begin position="197"/>
        <end position="212"/>
    </location>
</feature>
<feature type="region of interest" description="Disordered" evidence="5">
    <location>
        <begin position="189"/>
        <end position="237"/>
    </location>
</feature>
<dbReference type="AlphaFoldDB" id="A0AAZ1Y5P6"/>
<feature type="zinc finger region" description="TRAF-type" evidence="4">
    <location>
        <begin position="25"/>
        <end position="100"/>
    </location>
</feature>
<name>A0AAZ1Y5P6_OREAU</name>
<dbReference type="PROSITE" id="PS50145">
    <property type="entry name" value="ZF_TRAF"/>
    <property type="match status" value="1"/>
</dbReference>
<reference evidence="7" key="3">
    <citation type="submission" date="2025-09" db="UniProtKB">
        <authorList>
            <consortium name="Ensembl"/>
        </authorList>
    </citation>
    <scope>IDENTIFICATION</scope>
</reference>
<keyword evidence="8" id="KW-1185">Reference proteome</keyword>
<evidence type="ECO:0000256" key="2">
    <source>
        <dbReference type="ARBA" id="ARBA00022771"/>
    </source>
</evidence>
<accession>A0AAZ1Y5P6</accession>
<dbReference type="PANTHER" id="PTHR16295:SF17">
    <property type="entry name" value="XIAP-ASSOCIATED FACTOR 1"/>
    <property type="match status" value="1"/>
</dbReference>
<sequence>MEDKEATRTCGQCHKEVAEANFALHETHCSRFLCVCPDCNESVPRDQLKEHREEQHAEVSCSKCNKKMERCQLMDHEADECVERLQACQFCDLEVPSKELDGHSLVCGSRTELCRDCGCYVRLRDQPSHGLTCSVTEKSSSPLQATSRALKETEISVNCTRCMASFPVADIDEHEMECITTTRWEYEVEKQSKGASEEELEEESEEESEDEVDFSKKGGTPQLMTTNKELNFSDRPSRGPWINGGDPDQISSCPYCHLALPVSTLQWHEAILLDVRGEVLDFSEELSLG</sequence>
<gene>
    <name evidence="7" type="primary">XAF1</name>
</gene>
<protein>
    <recommendedName>
        <fullName evidence="6">TRAF-type domain-containing protein</fullName>
    </recommendedName>
</protein>
<dbReference type="InterPro" id="IPR001293">
    <property type="entry name" value="Znf_TRAF"/>
</dbReference>
<evidence type="ECO:0000256" key="3">
    <source>
        <dbReference type="ARBA" id="ARBA00022833"/>
    </source>
</evidence>